<organism evidence="3 4">
    <name type="scientific">Cicer arietinum</name>
    <name type="common">Chickpea</name>
    <name type="synonym">Garbanzo</name>
    <dbReference type="NCBI Taxonomy" id="3827"/>
    <lineage>
        <taxon>Eukaryota</taxon>
        <taxon>Viridiplantae</taxon>
        <taxon>Streptophyta</taxon>
        <taxon>Embryophyta</taxon>
        <taxon>Tracheophyta</taxon>
        <taxon>Spermatophyta</taxon>
        <taxon>Magnoliopsida</taxon>
        <taxon>eudicotyledons</taxon>
        <taxon>Gunneridae</taxon>
        <taxon>Pentapetalae</taxon>
        <taxon>rosids</taxon>
        <taxon>fabids</taxon>
        <taxon>Fabales</taxon>
        <taxon>Fabaceae</taxon>
        <taxon>Papilionoideae</taxon>
        <taxon>50 kb inversion clade</taxon>
        <taxon>NPAAA clade</taxon>
        <taxon>Hologalegina</taxon>
        <taxon>IRL clade</taxon>
        <taxon>Cicereae</taxon>
        <taxon>Cicer</taxon>
    </lineage>
</organism>
<dbReference type="OrthoDB" id="1404181at2759"/>
<dbReference type="PROSITE" id="PS50891">
    <property type="entry name" value="LOB"/>
    <property type="match status" value="1"/>
</dbReference>
<evidence type="ECO:0000313" key="3">
    <source>
        <dbReference type="Proteomes" id="UP000087171"/>
    </source>
</evidence>
<proteinExistence type="inferred from homology"/>
<keyword evidence="3" id="KW-1185">Reference proteome</keyword>
<dbReference type="Proteomes" id="UP000087171">
    <property type="component" value="Chromosome Ca7"/>
</dbReference>
<protein>
    <submittedName>
        <fullName evidence="4">Uncharacterized protein LOC101511490</fullName>
    </submittedName>
</protein>
<sequence>MAIDRPCAACKYLRRKCEENCDLAPYFPPEHPQHFSNVHAVFGKSNVSKLLSEVNVEQRQEAVKSLVYEAQARMKDPIYGCVGLVSLLQQRLREIQADIESAKKELANYLPPDVIQFALANPDAFFAQQNNPNSSPLESQTITRNAQQMPTQNFIPDIQQMTTVPPQNFNGGSRGELVNCDTQHTPIVPSHNHWENLGFHDTQQTPIVPPKNDGGNFVIGNTQQQPTIPRENIMGRRRQMTIRHNFRRQNYLNDNFDYSIHDDLFGDDGDGGGLGHHLRVHDPSRRHVRLPFDGFDNSSSFDYQNHQQRKHN</sequence>
<dbReference type="PANTHER" id="PTHR31301">
    <property type="entry name" value="LOB DOMAIN-CONTAINING PROTEIN 4-RELATED"/>
    <property type="match status" value="1"/>
</dbReference>
<dbReference type="InterPro" id="IPR004883">
    <property type="entry name" value="LOB"/>
</dbReference>
<evidence type="ECO:0000313" key="4">
    <source>
        <dbReference type="RefSeq" id="XP_004509168.1"/>
    </source>
</evidence>
<dbReference type="PaxDb" id="3827-XP_004509168.1"/>
<dbReference type="Pfam" id="PF03195">
    <property type="entry name" value="LOB"/>
    <property type="match status" value="1"/>
</dbReference>
<reference evidence="3" key="1">
    <citation type="journal article" date="2013" name="Nat. Biotechnol.">
        <title>Draft genome sequence of chickpea (Cicer arietinum) provides a resource for trait improvement.</title>
        <authorList>
            <person name="Varshney R.K."/>
            <person name="Song C."/>
            <person name="Saxena R.K."/>
            <person name="Azam S."/>
            <person name="Yu S."/>
            <person name="Sharpe A.G."/>
            <person name="Cannon S."/>
            <person name="Baek J."/>
            <person name="Rosen B.D."/>
            <person name="Tar'an B."/>
            <person name="Millan T."/>
            <person name="Zhang X."/>
            <person name="Ramsay L.D."/>
            <person name="Iwata A."/>
            <person name="Wang Y."/>
            <person name="Nelson W."/>
            <person name="Farmer A.D."/>
            <person name="Gaur P.M."/>
            <person name="Soderlund C."/>
            <person name="Penmetsa R.V."/>
            <person name="Xu C."/>
            <person name="Bharti A.K."/>
            <person name="He W."/>
            <person name="Winter P."/>
            <person name="Zhao S."/>
            <person name="Hane J.K."/>
            <person name="Carrasquilla-Garcia N."/>
            <person name="Condie J.A."/>
            <person name="Upadhyaya H.D."/>
            <person name="Luo M.C."/>
            <person name="Thudi M."/>
            <person name="Gowda C.L."/>
            <person name="Singh N.P."/>
            <person name="Lichtenzveig J."/>
            <person name="Gali K.K."/>
            <person name="Rubio J."/>
            <person name="Nadarajan N."/>
            <person name="Dolezel J."/>
            <person name="Bansal K.C."/>
            <person name="Xu X."/>
            <person name="Edwards D."/>
            <person name="Zhang G."/>
            <person name="Kahl G."/>
            <person name="Gil J."/>
            <person name="Singh K.B."/>
            <person name="Datta S.K."/>
            <person name="Jackson S.A."/>
            <person name="Wang J."/>
            <person name="Cook D.R."/>
        </authorList>
    </citation>
    <scope>NUCLEOTIDE SEQUENCE [LARGE SCALE GENOMIC DNA]</scope>
    <source>
        <strain evidence="3">cv. CDC Frontier</strain>
    </source>
</reference>
<dbReference type="AlphaFoldDB" id="A0A1S2YSF8"/>
<dbReference type="STRING" id="3827.A0A1S2YSF8"/>
<gene>
    <name evidence="4" type="primary">LOC101511490</name>
</gene>
<feature type="domain" description="LOB" evidence="2">
    <location>
        <begin position="5"/>
        <end position="106"/>
    </location>
</feature>
<dbReference type="RefSeq" id="XP_004509168.1">
    <property type="nucleotide sequence ID" value="XM_004509111.3"/>
</dbReference>
<name>A0A1S2YSF8_CICAR</name>
<dbReference type="PANTHER" id="PTHR31301:SF68">
    <property type="entry name" value="LOB DOMAIN-CONTAINING PROTEIN 32-RELATED"/>
    <property type="match status" value="1"/>
</dbReference>
<comment type="similarity">
    <text evidence="1">Belongs to the LOB domain-containing protein family.</text>
</comment>
<dbReference type="KEGG" id="cam:101511490"/>
<dbReference type="GeneID" id="101511490"/>
<dbReference type="eggNOG" id="ENOG502QSSJ">
    <property type="taxonomic scope" value="Eukaryota"/>
</dbReference>
<accession>A0A1S2YSF8</accession>
<reference evidence="4" key="2">
    <citation type="submission" date="2025-08" db="UniProtKB">
        <authorList>
            <consortium name="RefSeq"/>
        </authorList>
    </citation>
    <scope>IDENTIFICATION</scope>
    <source>
        <tissue evidence="4">Etiolated seedlings</tissue>
    </source>
</reference>
<evidence type="ECO:0000259" key="2">
    <source>
        <dbReference type="PROSITE" id="PS50891"/>
    </source>
</evidence>
<evidence type="ECO:0000256" key="1">
    <source>
        <dbReference type="ARBA" id="ARBA00005474"/>
    </source>
</evidence>